<dbReference type="GO" id="GO:0032299">
    <property type="term" value="C:ribonuclease H2 complex"/>
    <property type="evidence" value="ECO:0007669"/>
    <property type="project" value="InterPro"/>
</dbReference>
<dbReference type="Proteomes" id="UP000007799">
    <property type="component" value="Unassembled WGS sequence"/>
</dbReference>
<dbReference type="Pfam" id="PF08615">
    <property type="entry name" value="RNase_H2_suC"/>
    <property type="match status" value="1"/>
</dbReference>
<dbReference type="AlphaFoldDB" id="F2UA38"/>
<reference evidence="2" key="1">
    <citation type="submission" date="2009-08" db="EMBL/GenBank/DDBJ databases">
        <title>Annotation of Salpingoeca rosetta.</title>
        <authorList>
            <consortium name="The Broad Institute Genome Sequencing Platform"/>
            <person name="Russ C."/>
            <person name="Cuomo C."/>
            <person name="Burger G."/>
            <person name="Gray M.W."/>
            <person name="Holland P.W.H."/>
            <person name="King N."/>
            <person name="Lang F.B.F."/>
            <person name="Roger A.J."/>
            <person name="Ruiz-Trillo I."/>
            <person name="Young S.K."/>
            <person name="Zeng Q."/>
            <person name="Gargeya S."/>
            <person name="Alvarado L."/>
            <person name="Berlin A."/>
            <person name="Chapman S.B."/>
            <person name="Chen Z."/>
            <person name="Freedman E."/>
            <person name="Gellesch M."/>
            <person name="Goldberg J."/>
            <person name="Griggs A."/>
            <person name="Gujja S."/>
            <person name="Heilman E."/>
            <person name="Heiman D."/>
            <person name="Howarth C."/>
            <person name="Mehta T."/>
            <person name="Neiman D."/>
            <person name="Pearson M."/>
            <person name="Roberts A."/>
            <person name="Saif S."/>
            <person name="Shea T."/>
            <person name="Shenoy N."/>
            <person name="Sisk P."/>
            <person name="Stolte C."/>
            <person name="Sykes S."/>
            <person name="White J."/>
            <person name="Yandava C."/>
            <person name="Haas B."/>
            <person name="Nusbaum C."/>
            <person name="Birren B."/>
        </authorList>
    </citation>
    <scope>NUCLEOTIDE SEQUENCE [LARGE SCALE GENOMIC DNA]</scope>
    <source>
        <strain evidence="2">ATCC 50818</strain>
    </source>
</reference>
<keyword evidence="3" id="KW-1185">Reference proteome</keyword>
<feature type="region of interest" description="Disordered" evidence="1">
    <location>
        <begin position="70"/>
        <end position="91"/>
    </location>
</feature>
<dbReference type="PANTHER" id="PTHR47204:SF1">
    <property type="entry name" value="RIBONUCLEASE H2 SUBUNIT C"/>
    <property type="match status" value="1"/>
</dbReference>
<gene>
    <name evidence="2" type="ORF">PTSG_05322</name>
</gene>
<sequence>MDIVLVEHPKASAKTHKTAHCLPCTIHHTGKANAKKYFEPLVQQDPQPDGDQGDLFSTTFRGRSIKGCQVQPPKGMKALHLQPTTQTQSDIEERTWAPVNELETLTMWKLESHPQSNDAAVTWPQAAVVAEEAHAPMTSEAMEELEAFHKQQMANGSS</sequence>
<dbReference type="CDD" id="cd09271">
    <property type="entry name" value="RNase_H2-C"/>
    <property type="match status" value="1"/>
</dbReference>
<dbReference type="STRING" id="946362.F2UA38"/>
<dbReference type="OMA" id="CWETRAG"/>
<dbReference type="OrthoDB" id="6222486at2759"/>
<dbReference type="InterPro" id="IPR013924">
    <property type="entry name" value="RNase_H2_suC"/>
</dbReference>
<dbReference type="RefSeq" id="XP_004993894.1">
    <property type="nucleotide sequence ID" value="XM_004993837.1"/>
</dbReference>
<evidence type="ECO:0000313" key="3">
    <source>
        <dbReference type="Proteomes" id="UP000007799"/>
    </source>
</evidence>
<evidence type="ECO:0000256" key="1">
    <source>
        <dbReference type="SAM" id="MobiDB-lite"/>
    </source>
</evidence>
<dbReference type="EMBL" id="GL832966">
    <property type="protein sequence ID" value="EGD73613.1"/>
    <property type="molecule type" value="Genomic_DNA"/>
</dbReference>
<evidence type="ECO:0000313" key="2">
    <source>
        <dbReference type="EMBL" id="EGD73613.1"/>
    </source>
</evidence>
<dbReference type="KEGG" id="sre:PTSG_05322"/>
<dbReference type="InParanoid" id="F2UA38"/>
<dbReference type="Gene3D" id="2.40.128.680">
    <property type="match status" value="1"/>
</dbReference>
<dbReference type="GeneID" id="16074473"/>
<dbReference type="GO" id="GO:0006401">
    <property type="term" value="P:RNA catabolic process"/>
    <property type="evidence" value="ECO:0007669"/>
    <property type="project" value="InterPro"/>
</dbReference>
<organism evidence="3">
    <name type="scientific">Salpingoeca rosetta (strain ATCC 50818 / BSB-021)</name>
    <dbReference type="NCBI Taxonomy" id="946362"/>
    <lineage>
        <taxon>Eukaryota</taxon>
        <taxon>Choanoflagellata</taxon>
        <taxon>Craspedida</taxon>
        <taxon>Salpingoecidae</taxon>
        <taxon>Salpingoeca</taxon>
    </lineage>
</organism>
<name>F2UA38_SALR5</name>
<protein>
    <submittedName>
        <fullName evidence="2">Uncharacterized protein</fullName>
    </submittedName>
</protein>
<proteinExistence type="predicted"/>
<dbReference type="PANTHER" id="PTHR47204">
    <property type="entry name" value="OS02G0168900 PROTEIN"/>
    <property type="match status" value="1"/>
</dbReference>
<dbReference type="FunCoup" id="F2UA38">
    <property type="interactions" value="72"/>
</dbReference>
<accession>F2UA38</accession>